<dbReference type="InterPro" id="IPR050309">
    <property type="entry name" value="Type-B_Carboxylest/Lipase"/>
</dbReference>
<name>A0ABQ4MDY4_9BACL</name>
<gene>
    <name evidence="5" type="primary">pnbA</name>
    <name evidence="5" type="ORF">J42TS3_32460</name>
</gene>
<dbReference type="PROSITE" id="PS00941">
    <property type="entry name" value="CARBOXYLESTERASE_B_2"/>
    <property type="match status" value="1"/>
</dbReference>
<sequence length="546" mass="60534">MTDNEPVRFKGETLQPLTIGVVDGLRDKEEGVLSWLGVPYAEPPVGEARWKSPAPVKPWTGIRSARRFAMPCAQMRDGEMIGSEDCLYLNVWRPDHTRTGLPVWVYVHGGGNQNGSGEDFCGDRLAVGVDGIVVSINYRLGPFGWFSWSGLSTGDAENDSGNYGLLDIFQALRWVREHISSFGGDPDNVTLAGQSAGARNILASFISPCAEGLYHKSTVFSGGMTLASKAQGEAYAEKLLSKLVMKDRYEANTIEARRYLHNLSQEDKAAYARGKSAEELLLHCEPAEIRMEAFPHLFMDGFVIPEEGFNRLGQGKYIKVPLMLGCTMDEFAGFIFNNDIFAEYAQNPLKQADSKEAALYGKANSFGSRLYAGFNADEVAEALAGNRDQPFIYVYRFAWRPSAAFSGGVLAALGSTHGADMDFWSGHTNHWLAEIPGESYYSEADKPGRAKLTHAMSAYLKRFLREGSPNGELGLPEWEPWNSKEGGATAMILDADRNEVKLHMSREKYDSGKILDEMATVLSDEEHELIAERLFKGRFFWEGKFK</sequence>
<evidence type="ECO:0000256" key="3">
    <source>
        <dbReference type="RuleBase" id="RU361235"/>
    </source>
</evidence>
<evidence type="ECO:0000313" key="5">
    <source>
        <dbReference type="EMBL" id="GIP54211.1"/>
    </source>
</evidence>
<organism evidence="5 6">
    <name type="scientific">Paenibacillus vini</name>
    <dbReference type="NCBI Taxonomy" id="1476024"/>
    <lineage>
        <taxon>Bacteria</taxon>
        <taxon>Bacillati</taxon>
        <taxon>Bacillota</taxon>
        <taxon>Bacilli</taxon>
        <taxon>Bacillales</taxon>
        <taxon>Paenibacillaceae</taxon>
        <taxon>Paenibacillus</taxon>
    </lineage>
</organism>
<keyword evidence="6" id="KW-1185">Reference proteome</keyword>
<comment type="similarity">
    <text evidence="1 3">Belongs to the type-B carboxylesterase/lipase family.</text>
</comment>
<reference evidence="5 6" key="1">
    <citation type="submission" date="2021-03" db="EMBL/GenBank/DDBJ databases">
        <title>Antimicrobial resistance genes in bacteria isolated from Japanese honey, and their potential for conferring macrolide and lincosamide resistance in the American foulbrood pathogen Paenibacillus larvae.</title>
        <authorList>
            <person name="Okamoto M."/>
            <person name="Kumagai M."/>
            <person name="Kanamori H."/>
            <person name="Takamatsu D."/>
        </authorList>
    </citation>
    <scope>NUCLEOTIDE SEQUENCE [LARGE SCALE GENOMIC DNA]</scope>
    <source>
        <strain evidence="5 6">J42TS3</strain>
    </source>
</reference>
<comment type="caution">
    <text evidence="5">The sequence shown here is derived from an EMBL/GenBank/DDBJ whole genome shotgun (WGS) entry which is preliminary data.</text>
</comment>
<dbReference type="RefSeq" id="WP_213655557.1">
    <property type="nucleotide sequence ID" value="NZ_BOSL01000010.1"/>
</dbReference>
<dbReference type="EMBL" id="BOSL01000010">
    <property type="protein sequence ID" value="GIP54211.1"/>
    <property type="molecule type" value="Genomic_DNA"/>
</dbReference>
<dbReference type="PANTHER" id="PTHR11559">
    <property type="entry name" value="CARBOXYLESTERASE"/>
    <property type="match status" value="1"/>
</dbReference>
<dbReference type="InterPro" id="IPR029058">
    <property type="entry name" value="AB_hydrolase_fold"/>
</dbReference>
<dbReference type="InterPro" id="IPR002018">
    <property type="entry name" value="CarbesteraseB"/>
</dbReference>
<accession>A0ABQ4MDY4</accession>
<feature type="domain" description="Carboxylesterase type B" evidence="4">
    <location>
        <begin position="339"/>
        <end position="507"/>
    </location>
</feature>
<dbReference type="EC" id="3.1.1.-" evidence="3"/>
<dbReference type="SUPFAM" id="SSF53474">
    <property type="entry name" value="alpha/beta-Hydrolases"/>
    <property type="match status" value="1"/>
</dbReference>
<evidence type="ECO:0000256" key="1">
    <source>
        <dbReference type="ARBA" id="ARBA00005964"/>
    </source>
</evidence>
<dbReference type="InterPro" id="IPR019819">
    <property type="entry name" value="Carboxylesterase_B_CS"/>
</dbReference>
<feature type="domain" description="Carboxylesterase type B" evidence="4">
    <location>
        <begin position="19"/>
        <end position="338"/>
    </location>
</feature>
<evidence type="ECO:0000313" key="6">
    <source>
        <dbReference type="Proteomes" id="UP000679992"/>
    </source>
</evidence>
<proteinExistence type="inferred from homology"/>
<dbReference type="Proteomes" id="UP000679992">
    <property type="component" value="Unassembled WGS sequence"/>
</dbReference>
<evidence type="ECO:0000256" key="2">
    <source>
        <dbReference type="ARBA" id="ARBA00022801"/>
    </source>
</evidence>
<dbReference type="Pfam" id="PF00135">
    <property type="entry name" value="COesterase"/>
    <property type="match status" value="2"/>
</dbReference>
<protein>
    <recommendedName>
        <fullName evidence="3">Carboxylic ester hydrolase</fullName>
        <ecNumber evidence="3">3.1.1.-</ecNumber>
    </recommendedName>
</protein>
<dbReference type="InterPro" id="IPR019826">
    <property type="entry name" value="Carboxylesterase_B_AS"/>
</dbReference>
<evidence type="ECO:0000259" key="4">
    <source>
        <dbReference type="Pfam" id="PF00135"/>
    </source>
</evidence>
<keyword evidence="2 3" id="KW-0378">Hydrolase</keyword>
<dbReference type="Gene3D" id="3.40.50.1820">
    <property type="entry name" value="alpha/beta hydrolase"/>
    <property type="match status" value="1"/>
</dbReference>
<dbReference type="PROSITE" id="PS00122">
    <property type="entry name" value="CARBOXYLESTERASE_B_1"/>
    <property type="match status" value="1"/>
</dbReference>